<dbReference type="EMBL" id="JAAAHY010000110">
    <property type="protein sequence ID" value="KAF9966980.1"/>
    <property type="molecule type" value="Genomic_DNA"/>
</dbReference>
<keyword evidence="4" id="KW-0862">Zinc</keyword>
<evidence type="ECO:0000259" key="7">
    <source>
        <dbReference type="PROSITE" id="PS50115"/>
    </source>
</evidence>
<dbReference type="GO" id="GO:0008270">
    <property type="term" value="F:zinc ion binding"/>
    <property type="evidence" value="ECO:0007669"/>
    <property type="project" value="UniProtKB-KW"/>
</dbReference>
<dbReference type="FunFam" id="1.10.220.150:FF:000009">
    <property type="entry name" value="stromal membrane-associated protein 1 isoform X1"/>
    <property type="match status" value="1"/>
</dbReference>
<dbReference type="CDD" id="cd08204">
    <property type="entry name" value="ArfGap"/>
    <property type="match status" value="1"/>
</dbReference>
<dbReference type="GO" id="GO:0005096">
    <property type="term" value="F:GTPase activator activity"/>
    <property type="evidence" value="ECO:0007669"/>
    <property type="project" value="UniProtKB-KW"/>
</dbReference>
<dbReference type="PANTHER" id="PTHR45705:SF1">
    <property type="entry name" value="FI20236P1"/>
    <property type="match status" value="1"/>
</dbReference>
<dbReference type="Gene3D" id="1.10.220.150">
    <property type="entry name" value="Arf GTPase activating protein"/>
    <property type="match status" value="1"/>
</dbReference>
<name>A0A9P6M5V6_MORAP</name>
<comment type="caution">
    <text evidence="8">The sequence shown here is derived from an EMBL/GenBank/DDBJ whole genome shotgun (WGS) entry which is preliminary data.</text>
</comment>
<dbReference type="PROSITE" id="PS50115">
    <property type="entry name" value="ARFGAP"/>
    <property type="match status" value="1"/>
</dbReference>
<dbReference type="AlphaFoldDB" id="A0A9P6M5V6"/>
<dbReference type="InterPro" id="IPR051718">
    <property type="entry name" value="ARF_GTPase-activating"/>
</dbReference>
<evidence type="ECO:0000256" key="1">
    <source>
        <dbReference type="ARBA" id="ARBA00022468"/>
    </source>
</evidence>
<dbReference type="InterPro" id="IPR001164">
    <property type="entry name" value="ArfGAP_dom"/>
</dbReference>
<feature type="region of interest" description="Disordered" evidence="6">
    <location>
        <begin position="290"/>
        <end position="377"/>
    </location>
</feature>
<dbReference type="InterPro" id="IPR038508">
    <property type="entry name" value="ArfGAP_dom_sf"/>
</dbReference>
<protein>
    <recommendedName>
        <fullName evidence="7">Arf-GAP domain-containing protein</fullName>
    </recommendedName>
</protein>
<gene>
    <name evidence="8" type="ORF">BGZ70_000520</name>
</gene>
<evidence type="ECO:0000313" key="9">
    <source>
        <dbReference type="Proteomes" id="UP000738359"/>
    </source>
</evidence>
<accession>A0A9P6M5V6</accession>
<reference evidence="8" key="1">
    <citation type="journal article" date="2020" name="Fungal Divers.">
        <title>Resolving the Mortierellaceae phylogeny through synthesis of multi-gene phylogenetics and phylogenomics.</title>
        <authorList>
            <person name="Vandepol N."/>
            <person name="Liber J."/>
            <person name="Desiro A."/>
            <person name="Na H."/>
            <person name="Kennedy M."/>
            <person name="Barry K."/>
            <person name="Grigoriev I.V."/>
            <person name="Miller A.N."/>
            <person name="O'Donnell K."/>
            <person name="Stajich J.E."/>
            <person name="Bonito G."/>
        </authorList>
    </citation>
    <scope>NUCLEOTIDE SEQUENCE</scope>
    <source>
        <strain evidence="8">CK1249</strain>
    </source>
</reference>
<dbReference type="SUPFAM" id="SSF57863">
    <property type="entry name" value="ArfGap/RecO-like zinc finger"/>
    <property type="match status" value="1"/>
</dbReference>
<feature type="region of interest" description="Disordered" evidence="6">
    <location>
        <begin position="154"/>
        <end position="177"/>
    </location>
</feature>
<feature type="compositionally biased region" description="Low complexity" evidence="6">
    <location>
        <begin position="166"/>
        <end position="177"/>
    </location>
</feature>
<dbReference type="SMART" id="SM00105">
    <property type="entry name" value="ArfGap"/>
    <property type="match status" value="1"/>
</dbReference>
<feature type="compositionally biased region" description="Polar residues" evidence="6">
    <location>
        <begin position="190"/>
        <end position="206"/>
    </location>
</feature>
<keyword evidence="9" id="KW-1185">Reference proteome</keyword>
<dbReference type="Pfam" id="PF01412">
    <property type="entry name" value="ArfGap"/>
    <property type="match status" value="1"/>
</dbReference>
<dbReference type="InterPro" id="IPR037278">
    <property type="entry name" value="ARFGAP/RecO"/>
</dbReference>
<dbReference type="PRINTS" id="PR00405">
    <property type="entry name" value="REVINTRACTNG"/>
</dbReference>
<evidence type="ECO:0000256" key="2">
    <source>
        <dbReference type="ARBA" id="ARBA00022723"/>
    </source>
</evidence>
<dbReference type="PANTHER" id="PTHR45705">
    <property type="entry name" value="FI20236P1"/>
    <property type="match status" value="1"/>
</dbReference>
<evidence type="ECO:0000256" key="5">
    <source>
        <dbReference type="PROSITE-ProRule" id="PRU00288"/>
    </source>
</evidence>
<evidence type="ECO:0000256" key="3">
    <source>
        <dbReference type="ARBA" id="ARBA00022771"/>
    </source>
</evidence>
<evidence type="ECO:0000256" key="6">
    <source>
        <dbReference type="SAM" id="MobiDB-lite"/>
    </source>
</evidence>
<evidence type="ECO:0000256" key="4">
    <source>
        <dbReference type="ARBA" id="ARBA00022833"/>
    </source>
</evidence>
<sequence length="377" mass="40979">MATRSARTADKSINDKHTRILKALLQKPGNKYCVDCRKKDPRWASFNLGCFMCIRCSGVHRSMGTHISKVKSVDLDSWTTDQMENMIKWGNEKANLYWEARLPETSIPNENTSGIDPWIRSKYEWKQFTNKEPIPDPSELGPIDEAMLMDLTQPNKRTSIPPPPQQQQQHSSQNSASQDLFSLVAPAPSASVQATPSNSVQTQSTKGGNGDWKNSIMSLYGNQASTSNRNSAGFAIGQQMQHHQPQQQQAGQFGQLQGMGAFDYSQKQQHQQQNHQQQFQQQHAWNDHSGFGVMQQAPGQHSLGSSGMGSTFGGGQGGPMGRPANTAASGGMGMGMSMGSSSSGSTTTPQGGDFFSMIAGATQTPAVSPPAQKKNSR</sequence>
<organism evidence="8 9">
    <name type="scientific">Mortierella alpina</name>
    <name type="common">Oleaginous fungus</name>
    <name type="synonym">Mortierella renispora</name>
    <dbReference type="NCBI Taxonomy" id="64518"/>
    <lineage>
        <taxon>Eukaryota</taxon>
        <taxon>Fungi</taxon>
        <taxon>Fungi incertae sedis</taxon>
        <taxon>Mucoromycota</taxon>
        <taxon>Mortierellomycotina</taxon>
        <taxon>Mortierellomycetes</taxon>
        <taxon>Mortierellales</taxon>
        <taxon>Mortierellaceae</taxon>
        <taxon>Mortierella</taxon>
    </lineage>
</organism>
<feature type="region of interest" description="Disordered" evidence="6">
    <location>
        <begin position="264"/>
        <end position="283"/>
    </location>
</feature>
<dbReference type="Proteomes" id="UP000738359">
    <property type="component" value="Unassembled WGS sequence"/>
</dbReference>
<proteinExistence type="predicted"/>
<feature type="compositionally biased region" description="Gly residues" evidence="6">
    <location>
        <begin position="306"/>
        <end position="320"/>
    </location>
</feature>
<keyword evidence="1" id="KW-0343">GTPase activation</keyword>
<dbReference type="GO" id="GO:0005737">
    <property type="term" value="C:cytoplasm"/>
    <property type="evidence" value="ECO:0007669"/>
    <property type="project" value="TreeGrafter"/>
</dbReference>
<evidence type="ECO:0000313" key="8">
    <source>
        <dbReference type="EMBL" id="KAF9966980.1"/>
    </source>
</evidence>
<feature type="region of interest" description="Disordered" evidence="6">
    <location>
        <begin position="189"/>
        <end position="216"/>
    </location>
</feature>
<feature type="domain" description="Arf-GAP" evidence="7">
    <location>
        <begin position="18"/>
        <end position="136"/>
    </location>
</feature>
<keyword evidence="2" id="KW-0479">Metal-binding</keyword>
<keyword evidence="3 5" id="KW-0863">Zinc-finger</keyword>
<dbReference type="OrthoDB" id="10266696at2759"/>